<organism evidence="10 11">
    <name type="scientific">Seongchinamella unica</name>
    <dbReference type="NCBI Taxonomy" id="2547392"/>
    <lineage>
        <taxon>Bacteria</taxon>
        <taxon>Pseudomonadati</taxon>
        <taxon>Pseudomonadota</taxon>
        <taxon>Gammaproteobacteria</taxon>
        <taxon>Cellvibrionales</taxon>
        <taxon>Halieaceae</taxon>
        <taxon>Seongchinamella</taxon>
    </lineage>
</organism>
<feature type="transmembrane region" description="Helical" evidence="8">
    <location>
        <begin position="7"/>
        <end position="27"/>
    </location>
</feature>
<comment type="pathway">
    <text evidence="2">Cofactor biosynthesis; ubiquinone biosynthesis.</text>
</comment>
<dbReference type="NCBIfam" id="TIGR01988">
    <property type="entry name" value="Ubi-OHases"/>
    <property type="match status" value="1"/>
</dbReference>
<dbReference type="PRINTS" id="PR00420">
    <property type="entry name" value="RNGMNOXGNASE"/>
</dbReference>
<dbReference type="InterPro" id="IPR011295">
    <property type="entry name" value="UbiH"/>
</dbReference>
<keyword evidence="8" id="KW-0472">Membrane</keyword>
<dbReference type="UniPathway" id="UPA00232"/>
<dbReference type="InterPro" id="IPR002938">
    <property type="entry name" value="FAD-bd"/>
</dbReference>
<evidence type="ECO:0000256" key="4">
    <source>
        <dbReference type="ARBA" id="ARBA00022630"/>
    </source>
</evidence>
<dbReference type="PANTHER" id="PTHR43876">
    <property type="entry name" value="UBIQUINONE BIOSYNTHESIS MONOOXYGENASE COQ6, MITOCHONDRIAL"/>
    <property type="match status" value="1"/>
</dbReference>
<evidence type="ECO:0000256" key="3">
    <source>
        <dbReference type="ARBA" id="ARBA00005349"/>
    </source>
</evidence>
<evidence type="ECO:0000256" key="8">
    <source>
        <dbReference type="SAM" id="Phobius"/>
    </source>
</evidence>
<comment type="cofactor">
    <cofactor evidence="1">
        <name>FAD</name>
        <dbReference type="ChEBI" id="CHEBI:57692"/>
    </cofactor>
</comment>
<keyword evidence="8" id="KW-0812">Transmembrane</keyword>
<dbReference type="PANTHER" id="PTHR43876:SF8">
    <property type="entry name" value="2-OCTAPRENYL-6-METHOXYPHENOL HYDROXYLASE"/>
    <property type="match status" value="1"/>
</dbReference>
<accession>A0A4R5LVW4</accession>
<dbReference type="InterPro" id="IPR036188">
    <property type="entry name" value="FAD/NAD-bd_sf"/>
</dbReference>
<dbReference type="GO" id="GO:0008681">
    <property type="term" value="F:2-octaprenyl-6-methoxyphenol hydroxylase activity"/>
    <property type="evidence" value="ECO:0007669"/>
    <property type="project" value="InterPro"/>
</dbReference>
<keyword evidence="8" id="KW-1133">Transmembrane helix</keyword>
<dbReference type="SUPFAM" id="SSF51905">
    <property type="entry name" value="FAD/NAD(P)-binding domain"/>
    <property type="match status" value="1"/>
</dbReference>
<evidence type="ECO:0000313" key="11">
    <source>
        <dbReference type="Proteomes" id="UP000295554"/>
    </source>
</evidence>
<keyword evidence="7" id="KW-0503">Monooxygenase</keyword>
<name>A0A4R5LVW4_9GAMM</name>
<keyword evidence="4" id="KW-0285">Flavoprotein</keyword>
<dbReference type="InterPro" id="IPR051205">
    <property type="entry name" value="UbiH/COQ6_monooxygenase"/>
</dbReference>
<dbReference type="Proteomes" id="UP000295554">
    <property type="component" value="Unassembled WGS sequence"/>
</dbReference>
<keyword evidence="6 10" id="KW-0560">Oxidoreductase</keyword>
<reference evidence="10 11" key="1">
    <citation type="submission" date="2019-03" db="EMBL/GenBank/DDBJ databases">
        <title>Seongchinamella monodicae gen. nov., sp. nov., a novel member of the Gammaproteobacteria isolated from a tidal mudflat of beach.</title>
        <authorList>
            <person name="Yang H.G."/>
            <person name="Kang J.W."/>
            <person name="Lee S.D."/>
        </authorList>
    </citation>
    <scope>NUCLEOTIDE SEQUENCE [LARGE SCALE GENOMIC DNA]</scope>
    <source>
        <strain evidence="10 11">GH4-78</strain>
    </source>
</reference>
<keyword evidence="5" id="KW-0274">FAD</keyword>
<comment type="similarity">
    <text evidence="3">Belongs to the UbiH/COQ6 family.</text>
</comment>
<dbReference type="Gene3D" id="3.50.50.60">
    <property type="entry name" value="FAD/NAD(P)-binding domain"/>
    <property type="match status" value="2"/>
</dbReference>
<dbReference type="NCBIfam" id="TIGR01984">
    <property type="entry name" value="UbiH"/>
    <property type="match status" value="1"/>
</dbReference>
<evidence type="ECO:0000259" key="9">
    <source>
        <dbReference type="Pfam" id="PF01494"/>
    </source>
</evidence>
<evidence type="ECO:0000256" key="6">
    <source>
        <dbReference type="ARBA" id="ARBA00023002"/>
    </source>
</evidence>
<comment type="caution">
    <text evidence="10">The sequence shown here is derived from an EMBL/GenBank/DDBJ whole genome shotgun (WGS) entry which is preliminary data.</text>
</comment>
<dbReference type="GO" id="GO:0006744">
    <property type="term" value="P:ubiquinone biosynthetic process"/>
    <property type="evidence" value="ECO:0007669"/>
    <property type="project" value="UniProtKB-UniPathway"/>
</dbReference>
<protein>
    <submittedName>
        <fullName evidence="10">2-octaprenyl-6-methoxyphenyl hydroxylase</fullName>
        <ecNumber evidence="10">1.14.13.-</ecNumber>
    </submittedName>
</protein>
<evidence type="ECO:0000313" key="10">
    <source>
        <dbReference type="EMBL" id="TDG15560.1"/>
    </source>
</evidence>
<gene>
    <name evidence="10" type="primary">ubiH</name>
    <name evidence="10" type="ORF">E2F43_04840</name>
</gene>
<dbReference type="GO" id="GO:0071949">
    <property type="term" value="F:FAD binding"/>
    <property type="evidence" value="ECO:0007669"/>
    <property type="project" value="InterPro"/>
</dbReference>
<evidence type="ECO:0000256" key="1">
    <source>
        <dbReference type="ARBA" id="ARBA00001974"/>
    </source>
</evidence>
<dbReference type="RefSeq" id="WP_133210138.1">
    <property type="nucleotide sequence ID" value="NZ_SMSE01000001.1"/>
</dbReference>
<evidence type="ECO:0000256" key="7">
    <source>
        <dbReference type="ARBA" id="ARBA00023033"/>
    </source>
</evidence>
<dbReference type="OrthoDB" id="9769565at2"/>
<proteinExistence type="inferred from homology"/>
<dbReference type="NCBIfam" id="NF004356">
    <property type="entry name" value="PRK05732.1"/>
    <property type="match status" value="1"/>
</dbReference>
<keyword evidence="11" id="KW-1185">Reference proteome</keyword>
<dbReference type="EMBL" id="SMSE01000001">
    <property type="protein sequence ID" value="TDG15560.1"/>
    <property type="molecule type" value="Genomic_DNA"/>
</dbReference>
<evidence type="ECO:0000256" key="5">
    <source>
        <dbReference type="ARBA" id="ARBA00022827"/>
    </source>
</evidence>
<sequence length="413" mass="45084">MREQYDIVIAGGGMVGISLALYLAHVLPPRASIALVESYPFPEPQPGHKPDYHPSFDARSTALSYSSRLIYQRLGLWADLQQWLCPIETIHVSNRGRFGSTLMRARDYGWEALGYVVENAWLGASLAQALHRQGRVELISPAKVTEARPAGQLTRLSLAGGTNGELEAGLLVVADGADSGLRQKLGVGVSEKSYRQQALVANIGFAQPHKGCAFERFTERGPLALLPLLGVANSVNRSGLVWTLAPEEAERLLDCPEAEFLQVLQRRFGYRLGRLEQVGERHAYPLSLVTSDEQVRQGVVVMGNAAHALHPVAGQGYNLALRDVAELAGVLADAAERGESYGSLAVLQRYERRQQDDQRRTIEFSDRLPSLFMQTDPVLGLVRDAALSGLDLLPPLKRNFVNHAAGLAALGEQ</sequence>
<dbReference type="EC" id="1.14.13.-" evidence="10"/>
<dbReference type="Pfam" id="PF01494">
    <property type="entry name" value="FAD_binding_3"/>
    <property type="match status" value="1"/>
</dbReference>
<feature type="domain" description="FAD-binding" evidence="9">
    <location>
        <begin position="157"/>
        <end position="362"/>
    </location>
</feature>
<dbReference type="InterPro" id="IPR010971">
    <property type="entry name" value="UbiH/COQ6"/>
</dbReference>
<dbReference type="AlphaFoldDB" id="A0A4R5LVW4"/>
<evidence type="ECO:0000256" key="2">
    <source>
        <dbReference type="ARBA" id="ARBA00004749"/>
    </source>
</evidence>